<name>A0A8A7K7D3_9FIRM</name>
<evidence type="ECO:0000259" key="2">
    <source>
        <dbReference type="Pfam" id="PF07331"/>
    </source>
</evidence>
<feature type="domain" description="DUF1468" evidence="2">
    <location>
        <begin position="14"/>
        <end position="173"/>
    </location>
</feature>
<dbReference type="AlphaFoldDB" id="A0A8A7K7D3"/>
<keyword evidence="1" id="KW-0472">Membrane</keyword>
<gene>
    <name evidence="3" type="ORF">GM661_04690</name>
</gene>
<evidence type="ECO:0000313" key="4">
    <source>
        <dbReference type="Proteomes" id="UP000665020"/>
    </source>
</evidence>
<proteinExistence type="predicted"/>
<dbReference type="EMBL" id="CP046640">
    <property type="protein sequence ID" value="QTL97331.1"/>
    <property type="molecule type" value="Genomic_DNA"/>
</dbReference>
<feature type="transmembrane region" description="Helical" evidence="1">
    <location>
        <begin position="44"/>
        <end position="67"/>
    </location>
</feature>
<feature type="transmembrane region" description="Helical" evidence="1">
    <location>
        <begin position="146"/>
        <end position="168"/>
    </location>
</feature>
<feature type="transmembrane region" description="Helical" evidence="1">
    <location>
        <begin position="12"/>
        <end position="32"/>
    </location>
</feature>
<keyword evidence="4" id="KW-1185">Reference proteome</keyword>
<evidence type="ECO:0000313" key="3">
    <source>
        <dbReference type="EMBL" id="QTL97331.1"/>
    </source>
</evidence>
<dbReference type="KEGG" id="ifn:GM661_04690"/>
<organism evidence="3 4">
    <name type="scientific">Iocasia fonsfrigidae</name>
    <dbReference type="NCBI Taxonomy" id="2682810"/>
    <lineage>
        <taxon>Bacteria</taxon>
        <taxon>Bacillati</taxon>
        <taxon>Bacillota</taxon>
        <taxon>Clostridia</taxon>
        <taxon>Halanaerobiales</taxon>
        <taxon>Halanaerobiaceae</taxon>
        <taxon>Iocasia</taxon>
    </lineage>
</organism>
<keyword evidence="1" id="KW-0812">Transmembrane</keyword>
<feature type="transmembrane region" description="Helical" evidence="1">
    <location>
        <begin position="87"/>
        <end position="108"/>
    </location>
</feature>
<feature type="transmembrane region" description="Helical" evidence="1">
    <location>
        <begin position="114"/>
        <end position="134"/>
    </location>
</feature>
<dbReference type="Pfam" id="PF07331">
    <property type="entry name" value="TctB"/>
    <property type="match status" value="1"/>
</dbReference>
<reference evidence="3" key="1">
    <citation type="submission" date="2019-12" db="EMBL/GenBank/DDBJ databases">
        <authorList>
            <person name="zhang j."/>
            <person name="sun C.M."/>
        </authorList>
    </citation>
    <scope>NUCLEOTIDE SEQUENCE</scope>
    <source>
        <strain evidence="3">NS-1</strain>
    </source>
</reference>
<keyword evidence="1" id="KW-1133">Transmembrane helix</keyword>
<protein>
    <recommendedName>
        <fullName evidence="2">DUF1468 domain-containing protein</fullName>
    </recommendedName>
</protein>
<evidence type="ECO:0000256" key="1">
    <source>
        <dbReference type="SAM" id="Phobius"/>
    </source>
</evidence>
<dbReference type="Proteomes" id="UP000665020">
    <property type="component" value="Chromosome"/>
</dbReference>
<accession>A0A8A7K7D3</accession>
<dbReference type="InterPro" id="IPR009936">
    <property type="entry name" value="DUF1468"/>
</dbReference>
<sequence>MIVKEKDMPKVDFITSIVLIVFSIAVIVMSLQMPRFEYRGANPWSVPGIVPGILGVSIGLMGIALLVRSIKRKGHNLGISKEKLIDWLHKPASIRLLLTILLTLIYAWGLIGSMPYILATFLFITVFIIIFEYNRKEKRQKKTKKMIVAIMIGLIAAAAVSALFQYAFMIRLP</sequence>